<sequence length="191" mass="22411">MTGTIHFLDGACHPKRTFLIQAKHIYTLLITIIEGDGVRRRRSNSAVLALVGGSVLVIGMLFLLIHFFPSEKHEAERTVDRFYMFEQQGEFGQSWNLFHSLMKDKFSKDTYVKRREDIFWNHFKAKTFTYTIGKLEKKSSWKMEGANETFKDVYVTTASKTYHSSFGIFTMKQKCVVVKEDGNWRILWVYR</sequence>
<evidence type="ECO:0008006" key="4">
    <source>
        <dbReference type="Google" id="ProtNLM"/>
    </source>
</evidence>
<keyword evidence="1" id="KW-0472">Membrane</keyword>
<keyword evidence="3" id="KW-1185">Reference proteome</keyword>
<proteinExistence type="predicted"/>
<evidence type="ECO:0000256" key="1">
    <source>
        <dbReference type="SAM" id="Phobius"/>
    </source>
</evidence>
<protein>
    <recommendedName>
        <fullName evidence="4">DUF4878 domain-containing protein</fullName>
    </recommendedName>
</protein>
<evidence type="ECO:0000313" key="2">
    <source>
        <dbReference type="EMBL" id="RLQ96868.1"/>
    </source>
</evidence>
<dbReference type="Gene3D" id="3.10.450.100">
    <property type="entry name" value="NTF2-like, domain 1"/>
    <property type="match status" value="1"/>
</dbReference>
<accession>A0A3L7K1C7</accession>
<gene>
    <name evidence="2" type="ORF">D9X91_07160</name>
</gene>
<evidence type="ECO:0000313" key="3">
    <source>
        <dbReference type="Proteomes" id="UP000276770"/>
    </source>
</evidence>
<keyword evidence="1" id="KW-0812">Transmembrane</keyword>
<dbReference type="Proteomes" id="UP000276770">
    <property type="component" value="Unassembled WGS sequence"/>
</dbReference>
<name>A0A3L7K1C7_9BACI</name>
<feature type="transmembrane region" description="Helical" evidence="1">
    <location>
        <begin position="47"/>
        <end position="68"/>
    </location>
</feature>
<dbReference type="EMBL" id="RCVZ01000003">
    <property type="protein sequence ID" value="RLQ96868.1"/>
    <property type="molecule type" value="Genomic_DNA"/>
</dbReference>
<dbReference type="RefSeq" id="WP_121679889.1">
    <property type="nucleotide sequence ID" value="NZ_RCVZ01000003.1"/>
</dbReference>
<dbReference type="OrthoDB" id="2720594at2"/>
<dbReference type="AlphaFoldDB" id="A0A3L7K1C7"/>
<comment type="caution">
    <text evidence="2">The sequence shown here is derived from an EMBL/GenBank/DDBJ whole genome shotgun (WGS) entry which is preliminary data.</text>
</comment>
<dbReference type="InterPro" id="IPR032710">
    <property type="entry name" value="NTF2-like_dom_sf"/>
</dbReference>
<reference evidence="2 3" key="1">
    <citation type="submission" date="2018-10" db="EMBL/GenBank/DDBJ databases">
        <title>Falsibacillus sp. genome draft.</title>
        <authorList>
            <person name="Shi S."/>
        </authorList>
    </citation>
    <scope>NUCLEOTIDE SEQUENCE [LARGE SCALE GENOMIC DNA]</scope>
    <source>
        <strain evidence="2 3">GY 10110</strain>
    </source>
</reference>
<organism evidence="2 3">
    <name type="scientific">Falsibacillus albus</name>
    <dbReference type="NCBI Taxonomy" id="2478915"/>
    <lineage>
        <taxon>Bacteria</taxon>
        <taxon>Bacillati</taxon>
        <taxon>Bacillota</taxon>
        <taxon>Bacilli</taxon>
        <taxon>Bacillales</taxon>
        <taxon>Bacillaceae</taxon>
        <taxon>Falsibacillus</taxon>
    </lineage>
</organism>
<dbReference type="SUPFAM" id="SSF54427">
    <property type="entry name" value="NTF2-like"/>
    <property type="match status" value="1"/>
</dbReference>
<keyword evidence="1" id="KW-1133">Transmembrane helix</keyword>